<reference evidence="7 8" key="1">
    <citation type="submission" date="2019-08" db="EMBL/GenBank/DDBJ databases">
        <title>Parahaliea maris sp. nov., isolated from the surface seawater.</title>
        <authorList>
            <person name="Liu Y."/>
        </authorList>
    </citation>
    <scope>NUCLEOTIDE SEQUENCE [LARGE SCALE GENOMIC DNA]</scope>
    <source>
        <strain evidence="7 8">HSLHS9</strain>
    </source>
</reference>
<dbReference type="GO" id="GO:0005886">
    <property type="term" value="C:plasma membrane"/>
    <property type="evidence" value="ECO:0007669"/>
    <property type="project" value="UniProtKB-SubCell"/>
</dbReference>
<feature type="transmembrane region" description="Helical" evidence="6">
    <location>
        <begin position="346"/>
        <end position="368"/>
    </location>
</feature>
<comment type="subcellular location">
    <subcellularLocation>
        <location evidence="1">Cell membrane</location>
        <topology evidence="1">Multi-pass membrane protein</topology>
    </subcellularLocation>
</comment>
<dbReference type="InterPro" id="IPR050833">
    <property type="entry name" value="Poly_Biosynth_Transport"/>
</dbReference>
<feature type="transmembrane region" description="Helical" evidence="6">
    <location>
        <begin position="7"/>
        <end position="31"/>
    </location>
</feature>
<dbReference type="RefSeq" id="WP_148066956.1">
    <property type="nucleotide sequence ID" value="NZ_VRZA01000001.1"/>
</dbReference>
<keyword evidence="8" id="KW-1185">Reference proteome</keyword>
<keyword evidence="4 6" id="KW-1133">Transmembrane helix</keyword>
<feature type="transmembrane region" description="Helical" evidence="6">
    <location>
        <begin position="226"/>
        <end position="243"/>
    </location>
</feature>
<dbReference type="PANTHER" id="PTHR30250">
    <property type="entry name" value="PST FAMILY PREDICTED COLANIC ACID TRANSPORTER"/>
    <property type="match status" value="1"/>
</dbReference>
<organism evidence="7 8">
    <name type="scientific">Parahaliea maris</name>
    <dbReference type="NCBI Taxonomy" id="2716870"/>
    <lineage>
        <taxon>Bacteria</taxon>
        <taxon>Pseudomonadati</taxon>
        <taxon>Pseudomonadota</taxon>
        <taxon>Gammaproteobacteria</taxon>
        <taxon>Cellvibrionales</taxon>
        <taxon>Halieaceae</taxon>
        <taxon>Parahaliea</taxon>
    </lineage>
</organism>
<keyword evidence="2" id="KW-1003">Cell membrane</keyword>
<sequence length="503" mass="55723">MRRSLTLNICSSIIGRIFSVALMFIFTPIYIELLGIESYGLIGFYTTILASIAFLDQALNPLISRYFAQASNKDTPLSNLWNAFRTLEALVLFASVLLATVLALSAPWLSSNFTQGTTVSNPQSLRAIQLMGLMVAVQWPSSFYSAALSGMGEQVALNSVRVLTAVLQWFGGALVLAALSNEIQSLFLWHAACFALLSSLLRVRVKQCVQPNKTRFQWNQEVLRQSWRFSIGTLAIGFTGTLLTQSDKFLVAKFTSLSSFAAYSLSFTLASVVSVLIVQPALIVAYPHFTQLATAGMKDALAKEYRRWTQLTVFVTLPPVGALVFYGEDIAAWWLGTKGGDTPQEIGALLPWIALGTMLNVLMVLPYTLQLAHSWAKLSAYKNLLILPFFLIALWYGIPHSGPIVGAWAWLAINVLYFAFEVPIMHRRLLQHALYPWWVFDTTLPCVLGLLIFYTLNIVLYSWAGVSPLITCLASIVLVLLSTASILPACRELLHTAKRSVRY</sequence>
<accession>A0A5C9A9D9</accession>
<evidence type="ECO:0000256" key="2">
    <source>
        <dbReference type="ARBA" id="ARBA00022475"/>
    </source>
</evidence>
<gene>
    <name evidence="7" type="ORF">FV139_04280</name>
</gene>
<evidence type="ECO:0000313" key="7">
    <source>
        <dbReference type="EMBL" id="TXS96692.1"/>
    </source>
</evidence>
<feature type="transmembrane region" description="Helical" evidence="6">
    <location>
        <begin position="380"/>
        <end position="398"/>
    </location>
</feature>
<feature type="transmembrane region" description="Helical" evidence="6">
    <location>
        <begin position="128"/>
        <end position="148"/>
    </location>
</feature>
<feature type="transmembrane region" description="Helical" evidence="6">
    <location>
        <begin position="263"/>
        <end position="287"/>
    </location>
</feature>
<keyword evidence="5 6" id="KW-0472">Membrane</keyword>
<evidence type="ECO:0000256" key="1">
    <source>
        <dbReference type="ARBA" id="ARBA00004651"/>
    </source>
</evidence>
<feature type="transmembrane region" description="Helical" evidence="6">
    <location>
        <begin position="308"/>
        <end position="326"/>
    </location>
</feature>
<feature type="transmembrane region" description="Helical" evidence="6">
    <location>
        <begin position="434"/>
        <end position="456"/>
    </location>
</feature>
<feature type="transmembrane region" description="Helical" evidence="6">
    <location>
        <begin position="89"/>
        <end position="108"/>
    </location>
</feature>
<feature type="transmembrane region" description="Helical" evidence="6">
    <location>
        <begin position="404"/>
        <end position="422"/>
    </location>
</feature>
<dbReference type="Pfam" id="PF13440">
    <property type="entry name" value="Polysacc_synt_3"/>
    <property type="match status" value="1"/>
</dbReference>
<dbReference type="PANTHER" id="PTHR30250:SF26">
    <property type="entry name" value="PSMA PROTEIN"/>
    <property type="match status" value="1"/>
</dbReference>
<proteinExistence type="predicted"/>
<dbReference type="AlphaFoldDB" id="A0A5C9A9D9"/>
<keyword evidence="3 6" id="KW-0812">Transmembrane</keyword>
<evidence type="ECO:0000313" key="8">
    <source>
        <dbReference type="Proteomes" id="UP000321039"/>
    </source>
</evidence>
<dbReference type="EMBL" id="VRZA01000001">
    <property type="protein sequence ID" value="TXS96692.1"/>
    <property type="molecule type" value="Genomic_DNA"/>
</dbReference>
<feature type="transmembrane region" description="Helical" evidence="6">
    <location>
        <begin position="468"/>
        <end position="490"/>
    </location>
</feature>
<name>A0A5C9A9D9_9GAMM</name>
<comment type="caution">
    <text evidence="7">The sequence shown here is derived from an EMBL/GenBank/DDBJ whole genome shotgun (WGS) entry which is preliminary data.</text>
</comment>
<evidence type="ECO:0000256" key="6">
    <source>
        <dbReference type="SAM" id="Phobius"/>
    </source>
</evidence>
<feature type="transmembrane region" description="Helical" evidence="6">
    <location>
        <begin position="43"/>
        <end position="68"/>
    </location>
</feature>
<evidence type="ECO:0000256" key="5">
    <source>
        <dbReference type="ARBA" id="ARBA00023136"/>
    </source>
</evidence>
<protein>
    <submittedName>
        <fullName evidence="7">Oligosaccharide flippase family protein</fullName>
    </submittedName>
</protein>
<evidence type="ECO:0000256" key="4">
    <source>
        <dbReference type="ARBA" id="ARBA00022989"/>
    </source>
</evidence>
<evidence type="ECO:0000256" key="3">
    <source>
        <dbReference type="ARBA" id="ARBA00022692"/>
    </source>
</evidence>
<feature type="transmembrane region" description="Helical" evidence="6">
    <location>
        <begin position="186"/>
        <end position="205"/>
    </location>
</feature>
<dbReference type="Proteomes" id="UP000321039">
    <property type="component" value="Unassembled WGS sequence"/>
</dbReference>
<feature type="transmembrane region" description="Helical" evidence="6">
    <location>
        <begin position="160"/>
        <end position="180"/>
    </location>
</feature>